<dbReference type="PANTHER" id="PTHR47447:SF17">
    <property type="entry name" value="OS12G0638900 PROTEIN"/>
    <property type="match status" value="1"/>
</dbReference>
<comment type="caution">
    <text evidence="4">The sequence shown here is derived from an EMBL/GenBank/DDBJ whole genome shotgun (WGS) entry which is preliminary data.</text>
</comment>
<evidence type="ECO:0000256" key="3">
    <source>
        <dbReference type="SAM" id="MobiDB-lite"/>
    </source>
</evidence>
<dbReference type="Gene3D" id="1.25.40.10">
    <property type="entry name" value="Tetratricopeptide repeat domain"/>
    <property type="match status" value="3"/>
</dbReference>
<evidence type="ECO:0000313" key="5">
    <source>
        <dbReference type="EMBL" id="CAK9114473.1"/>
    </source>
</evidence>
<dbReference type="Pfam" id="PF13812">
    <property type="entry name" value="PPR_3"/>
    <property type="match status" value="1"/>
</dbReference>
<evidence type="ECO:0000256" key="2">
    <source>
        <dbReference type="PROSITE-ProRule" id="PRU00708"/>
    </source>
</evidence>
<evidence type="ECO:0008006" key="7">
    <source>
        <dbReference type="Google" id="ProtNLM"/>
    </source>
</evidence>
<proteinExistence type="predicted"/>
<evidence type="ECO:0000313" key="6">
    <source>
        <dbReference type="Proteomes" id="UP001642484"/>
    </source>
</evidence>
<dbReference type="EMBL" id="CAXAMN010028027">
    <property type="protein sequence ID" value="CAK9114473.1"/>
    <property type="molecule type" value="Genomic_DNA"/>
</dbReference>
<dbReference type="PANTHER" id="PTHR47447">
    <property type="entry name" value="OS03G0856100 PROTEIN"/>
    <property type="match status" value="1"/>
</dbReference>
<reference evidence="4 6" key="1">
    <citation type="submission" date="2024-02" db="EMBL/GenBank/DDBJ databases">
        <authorList>
            <person name="Chen Y."/>
            <person name="Shah S."/>
            <person name="Dougan E. K."/>
            <person name="Thang M."/>
            <person name="Chan C."/>
        </authorList>
    </citation>
    <scope>NUCLEOTIDE SEQUENCE [LARGE SCALE GENOMIC DNA]</scope>
</reference>
<sequence length="421" mass="46415">MAKLEMAHLPLLEAARSPEKLSPAGLYGVEEGRAIQRGTADEGPLSPCFLFRQDRTAILNKGRSDEKSWALFFVNYSTALKISLWAAAGAWLQGPYRDGLTFDESGRARPQPMEKMEVGVMEVNLQLRACGTWLEAKGLLKSMRKIQLKPDVISYGSCINAAHRGGGWLQASHFLQELQEEGLRANLIIYNSLMKSLKHWQKCFDLLSSIHTTQLCPDCLTLTQPLQCLTSPGRGPARPSGLRCFWAESLDVLASAAAMGVEADVLCFNLALGGLVRVQCWQRALRMLRGRRCRPNVVSYNTLLASLPGQEDKLLLLTLMREDMLQPDLVSYNSLMSSYVSSSHWSLALQLLSALPAEKLLPDVVTFTSAINASGEGSQWEVALLLFTGRGWRPCHVGRSAGTASPTPRQQLQPHGFRSCS</sequence>
<dbReference type="InterPro" id="IPR011990">
    <property type="entry name" value="TPR-like_helical_dom_sf"/>
</dbReference>
<keyword evidence="1" id="KW-0677">Repeat</keyword>
<dbReference type="PROSITE" id="PS51375">
    <property type="entry name" value="PPR"/>
    <property type="match status" value="1"/>
</dbReference>
<evidence type="ECO:0000313" key="4">
    <source>
        <dbReference type="EMBL" id="CAK9106625.1"/>
    </source>
</evidence>
<protein>
    <recommendedName>
        <fullName evidence="7">Pentatricopeptide repeat-containing protein</fullName>
    </recommendedName>
</protein>
<dbReference type="Pfam" id="PF13041">
    <property type="entry name" value="PPR_2"/>
    <property type="match status" value="1"/>
</dbReference>
<dbReference type="InterPro" id="IPR002885">
    <property type="entry name" value="PPR_rpt"/>
</dbReference>
<feature type="region of interest" description="Disordered" evidence="3">
    <location>
        <begin position="398"/>
        <end position="421"/>
    </location>
</feature>
<feature type="compositionally biased region" description="Polar residues" evidence="3">
    <location>
        <begin position="402"/>
        <end position="413"/>
    </location>
</feature>
<accession>A0ABP0S2R2</accession>
<organism evidence="4 6">
    <name type="scientific">Durusdinium trenchii</name>
    <dbReference type="NCBI Taxonomy" id="1381693"/>
    <lineage>
        <taxon>Eukaryota</taxon>
        <taxon>Sar</taxon>
        <taxon>Alveolata</taxon>
        <taxon>Dinophyceae</taxon>
        <taxon>Suessiales</taxon>
        <taxon>Symbiodiniaceae</taxon>
        <taxon>Durusdinium</taxon>
    </lineage>
</organism>
<dbReference type="EMBL" id="CAXAMN010026916">
    <property type="protein sequence ID" value="CAK9106625.1"/>
    <property type="molecule type" value="Genomic_DNA"/>
</dbReference>
<dbReference type="NCBIfam" id="TIGR00756">
    <property type="entry name" value="PPR"/>
    <property type="match status" value="1"/>
</dbReference>
<feature type="repeat" description="PPR" evidence="2">
    <location>
        <begin position="328"/>
        <end position="362"/>
    </location>
</feature>
<name>A0ABP0S2R2_9DINO</name>
<dbReference type="Proteomes" id="UP001642484">
    <property type="component" value="Unassembled WGS sequence"/>
</dbReference>
<evidence type="ECO:0000256" key="1">
    <source>
        <dbReference type="ARBA" id="ARBA00022737"/>
    </source>
</evidence>
<gene>
    <name evidence="4" type="ORF">CCMP2556_LOCUS49812</name>
    <name evidence="5" type="ORF">CCMP2556_LOCUS52917</name>
</gene>
<keyword evidence="6" id="KW-1185">Reference proteome</keyword>